<proteinExistence type="predicted"/>
<evidence type="ECO:0000313" key="1">
    <source>
        <dbReference type="EMBL" id="MDR7083165.1"/>
    </source>
</evidence>
<accession>A0ABU1UDG2</accession>
<dbReference type="SUPFAM" id="SSF50939">
    <property type="entry name" value="Sialidases"/>
    <property type="match status" value="1"/>
</dbReference>
<dbReference type="EMBL" id="JAVDVQ010000009">
    <property type="protein sequence ID" value="MDR7083165.1"/>
    <property type="molecule type" value="Genomic_DNA"/>
</dbReference>
<comment type="caution">
    <text evidence="1">The sequence shown here is derived from an EMBL/GenBank/DDBJ whole genome shotgun (WGS) entry which is preliminary data.</text>
</comment>
<dbReference type="Gene3D" id="2.130.10.10">
    <property type="entry name" value="YVTN repeat-like/Quinoprotein amine dehydrogenase"/>
    <property type="match status" value="1"/>
</dbReference>
<evidence type="ECO:0000313" key="2">
    <source>
        <dbReference type="Proteomes" id="UP001252243"/>
    </source>
</evidence>
<organism evidence="1 2">
    <name type="scientific">Arthrobacter ginsengisoli</name>
    <dbReference type="NCBI Taxonomy" id="1356565"/>
    <lineage>
        <taxon>Bacteria</taxon>
        <taxon>Bacillati</taxon>
        <taxon>Actinomycetota</taxon>
        <taxon>Actinomycetes</taxon>
        <taxon>Micrococcales</taxon>
        <taxon>Micrococcaceae</taxon>
        <taxon>Arthrobacter</taxon>
    </lineage>
</organism>
<evidence type="ECO:0008006" key="3">
    <source>
        <dbReference type="Google" id="ProtNLM"/>
    </source>
</evidence>
<dbReference type="RefSeq" id="WP_310057438.1">
    <property type="nucleotide sequence ID" value="NZ_JAVDVQ010000009.1"/>
</dbReference>
<dbReference type="InterPro" id="IPR036278">
    <property type="entry name" value="Sialidase_sf"/>
</dbReference>
<reference evidence="1 2" key="1">
    <citation type="submission" date="2023-07" db="EMBL/GenBank/DDBJ databases">
        <title>Sorghum-associated microbial communities from plants grown in Nebraska, USA.</title>
        <authorList>
            <person name="Schachtman D."/>
        </authorList>
    </citation>
    <scope>NUCLEOTIDE SEQUENCE [LARGE SCALE GENOMIC DNA]</scope>
    <source>
        <strain evidence="1 2">BE167</strain>
    </source>
</reference>
<name>A0ABU1UDG2_9MICC</name>
<gene>
    <name evidence="1" type="ORF">J2X01_002458</name>
</gene>
<dbReference type="Proteomes" id="UP001252243">
    <property type="component" value="Unassembled WGS sequence"/>
</dbReference>
<dbReference type="InterPro" id="IPR015943">
    <property type="entry name" value="WD40/YVTN_repeat-like_dom_sf"/>
</dbReference>
<protein>
    <recommendedName>
        <fullName evidence="3">Exo-alpha-sialidase</fullName>
    </recommendedName>
</protein>
<keyword evidence="2" id="KW-1185">Reference proteome</keyword>
<sequence>MVYAQGRDGTVRKSSDGGATWVVRTSNFSSELGFRGCFLKLASGVLLTVRNNDPLDIFRSLDDGATWANTGFTFRNLAIMLTSQSWCQDPTSGYVYFGEYHTNDSSFSVVNVYRSVDDGISFQLFYSFPGPSSSSPQSIRHIHGVQYDAISGRVYVMVGDEDSAAGIYRITADGGGLEVVLDRRMLAAQGLSNWGSVINIMWFPNYIAWGEDQAGGSYLMRMARSEIGKSIPKVEAIYRLSSGGWGTVKASLDGTTWLLCGSAEQEGAPLDRAMHLYAVTDEGATVWEVGTIPAAGQPYSAPVAIGQAELHDDVLWFGTRGLDQNGARDRQFKAQMSRGAAPIPPPDTAPMTYGWETISGRGAYGAAGSYVLGYTKAPLRGRQLFIFGAGVRSLSGKSRLRVIRKDTLAVIMTTTLVNVRGGTDRRESSEYLLSTVLPADTEVEISIQDSSGTTPGEATAYVTFGWGM</sequence>